<protein>
    <submittedName>
        <fullName evidence="1">Uncharacterized protein</fullName>
    </submittedName>
</protein>
<reference evidence="1 2" key="1">
    <citation type="submission" date="2017-12" db="EMBL/GenBank/DDBJ databases">
        <authorList>
            <person name="Pombert J.-F."/>
            <person name="Haag K.L."/>
            <person name="Ebert D."/>
        </authorList>
    </citation>
    <scope>NUCLEOTIDE SEQUENCE [LARGE SCALE GENOMIC DNA]</scope>
    <source>
        <strain evidence="1">IL-BN-2</strain>
    </source>
</reference>
<dbReference type="VEuPathDB" id="MicrosporidiaDB:CWI39_0960p0010"/>
<gene>
    <name evidence="1" type="ORF">CWI39_0960p0010</name>
</gene>
<sequence>MQEILSTTHKKNLYQGTYINLYLRKTIYTGIEKGKVKYDNELRNRTSKKGIGFVEFRQIKDISEKALSMNEDKETSIKNRICLGKKLLEINVNFMVGIIVEKKGQRVTNYIGKRCGRADNKNYHGNIRYRMWLEGKENTFSKGYINVGSMRGGIILCGRERFNIRREVRI</sequence>
<comment type="caution">
    <text evidence="1">The sequence shown here is derived from an EMBL/GenBank/DDBJ whole genome shotgun (WGS) entry which is preliminary data.</text>
</comment>
<organism evidence="1 2">
    <name type="scientific">Hamiltosporidium magnivora</name>
    <dbReference type="NCBI Taxonomy" id="148818"/>
    <lineage>
        <taxon>Eukaryota</taxon>
        <taxon>Fungi</taxon>
        <taxon>Fungi incertae sedis</taxon>
        <taxon>Microsporidia</taxon>
        <taxon>Dubosqiidae</taxon>
        <taxon>Hamiltosporidium</taxon>
    </lineage>
</organism>
<proteinExistence type="predicted"/>
<evidence type="ECO:0000313" key="2">
    <source>
        <dbReference type="Proteomes" id="UP000293045"/>
    </source>
</evidence>
<accession>A0A4Q9L7G3</accession>
<dbReference type="AlphaFoldDB" id="A0A4Q9L7G3"/>
<evidence type="ECO:0000313" key="1">
    <source>
        <dbReference type="EMBL" id="TBU03484.1"/>
    </source>
</evidence>
<dbReference type="VEuPathDB" id="MicrosporidiaDB:CWI36_0728p0010"/>
<dbReference type="Proteomes" id="UP000293045">
    <property type="component" value="Unassembled WGS sequence"/>
</dbReference>
<dbReference type="EMBL" id="PIXR01000960">
    <property type="protein sequence ID" value="TBU03484.1"/>
    <property type="molecule type" value="Genomic_DNA"/>
</dbReference>
<name>A0A4Q9L7G3_9MICR</name>